<dbReference type="InterPro" id="IPR001382">
    <property type="entry name" value="Glyco_hydro_47"/>
</dbReference>
<gene>
    <name evidence="7" type="ORF">PLOB_00015215</name>
</gene>
<evidence type="ECO:0000256" key="4">
    <source>
        <dbReference type="ARBA" id="ARBA00023180"/>
    </source>
</evidence>
<keyword evidence="8" id="KW-1185">Reference proteome</keyword>
<accession>A0ABN8R551</accession>
<dbReference type="PANTHER" id="PTHR45679">
    <property type="entry name" value="ER DEGRADATION-ENHANCING ALPHA-MANNOSIDASE-LIKE PROTEIN 2"/>
    <property type="match status" value="1"/>
</dbReference>
<feature type="chain" id="PRO_5046726431" description="alpha-1,2-Mannosidase" evidence="6">
    <location>
        <begin position="24"/>
        <end position="561"/>
    </location>
</feature>
<evidence type="ECO:0000313" key="7">
    <source>
        <dbReference type="EMBL" id="CAH3174497.1"/>
    </source>
</evidence>
<name>A0ABN8R551_9CNID</name>
<keyword evidence="5" id="KW-0378">Hydrolase</keyword>
<comment type="similarity">
    <text evidence="2 5">Belongs to the glycosyl hydrolase 47 family.</text>
</comment>
<dbReference type="PRINTS" id="PR00747">
    <property type="entry name" value="GLYHDRLASE47"/>
</dbReference>
<reference evidence="7 8" key="1">
    <citation type="submission" date="2022-05" db="EMBL/GenBank/DDBJ databases">
        <authorList>
            <consortium name="Genoscope - CEA"/>
            <person name="William W."/>
        </authorList>
    </citation>
    <scope>NUCLEOTIDE SEQUENCE [LARGE SCALE GENOMIC DNA]</scope>
</reference>
<sequence length="561" mass="63047">MRGDIVLSAYFLSLSIIFGNSMTEDEIEKYRQKTKAMFYHGYDSYLQYAYPYDELKPLSCSGHDTWGSYSLTLIDALDTLLILGNASEFRRVSKLLSETLNFDMDINVSVFETNIRVVGGLLSAHLLAQRAGVKVEEGWPCHGPLLRLAVDAAERLLPAFNTPTGMPYGTVNLRYGVPPSETSITCTAGCGTFIIEFGTISALTGDKRFINAAFGALEGLWKSRSKLGLVGNHIDVLSGKWTAQDAGIGAGVDSYFEYLLKGGILFGLPKLVDMFKEFYGKVEQYLKISDWYVWAHMEKGQVTMPIFQSLDAYWPGLQTLWGDIGPASRTLQKYHSVWRHFGFIPEFYQIASGEPYSGRAGYPLRPELIESAMYLYRATKDPYFLEVGRDMLHSIESSARTPCGYATIKDVKTHEKEDRMESFFLAETTKYLYLLFDEHNFIHQRNESEHHQTTSSLSLSCTTGSAGYVFNTEAHPIDVGAVHCCPSSRLTHVPEELKFRHLFNVRTKEPLKENSDTDAKTFTGAYTCKARPFHKKLSVLGAFFEGSKEFSGDLDEQIIDP</sequence>
<dbReference type="Pfam" id="PF01532">
    <property type="entry name" value="Glyco_hydro_47"/>
    <property type="match status" value="1"/>
</dbReference>
<keyword evidence="3" id="KW-0256">Endoplasmic reticulum</keyword>
<dbReference type="PANTHER" id="PTHR45679:SF6">
    <property type="entry name" value="ER DEGRADATION-ENHANCING ALPHA-MANNOSIDASE-LIKE PROTEIN 2"/>
    <property type="match status" value="1"/>
</dbReference>
<feature type="signal peptide" evidence="6">
    <location>
        <begin position="1"/>
        <end position="23"/>
    </location>
</feature>
<dbReference type="EC" id="3.2.1.-" evidence="5"/>
<evidence type="ECO:0000256" key="5">
    <source>
        <dbReference type="RuleBase" id="RU361193"/>
    </source>
</evidence>
<organism evidence="7 8">
    <name type="scientific">Porites lobata</name>
    <dbReference type="NCBI Taxonomy" id="104759"/>
    <lineage>
        <taxon>Eukaryota</taxon>
        <taxon>Metazoa</taxon>
        <taxon>Cnidaria</taxon>
        <taxon>Anthozoa</taxon>
        <taxon>Hexacorallia</taxon>
        <taxon>Scleractinia</taxon>
        <taxon>Fungiina</taxon>
        <taxon>Poritidae</taxon>
        <taxon>Porites</taxon>
    </lineage>
</organism>
<dbReference type="Gene3D" id="1.50.10.10">
    <property type="match status" value="1"/>
</dbReference>
<keyword evidence="6" id="KW-0732">Signal</keyword>
<dbReference type="EMBL" id="CALNXK010000191">
    <property type="protein sequence ID" value="CAH3174497.1"/>
    <property type="molecule type" value="Genomic_DNA"/>
</dbReference>
<evidence type="ECO:0000256" key="6">
    <source>
        <dbReference type="SAM" id="SignalP"/>
    </source>
</evidence>
<keyword evidence="4" id="KW-0325">Glycoprotein</keyword>
<dbReference type="InterPro" id="IPR044674">
    <property type="entry name" value="EDEM1/2/3"/>
</dbReference>
<dbReference type="SUPFAM" id="SSF48225">
    <property type="entry name" value="Seven-hairpin glycosidases"/>
    <property type="match status" value="1"/>
</dbReference>
<comment type="subcellular location">
    <subcellularLocation>
        <location evidence="1">Endoplasmic reticulum</location>
    </subcellularLocation>
</comment>
<dbReference type="Proteomes" id="UP001159405">
    <property type="component" value="Unassembled WGS sequence"/>
</dbReference>
<evidence type="ECO:0000256" key="1">
    <source>
        <dbReference type="ARBA" id="ARBA00004240"/>
    </source>
</evidence>
<evidence type="ECO:0000256" key="3">
    <source>
        <dbReference type="ARBA" id="ARBA00022824"/>
    </source>
</evidence>
<dbReference type="InterPro" id="IPR036026">
    <property type="entry name" value="Seven-hairpin_glycosidases"/>
</dbReference>
<evidence type="ECO:0000313" key="8">
    <source>
        <dbReference type="Proteomes" id="UP001159405"/>
    </source>
</evidence>
<comment type="caution">
    <text evidence="7">The sequence shown here is derived from an EMBL/GenBank/DDBJ whole genome shotgun (WGS) entry which is preliminary data.</text>
</comment>
<proteinExistence type="inferred from homology"/>
<evidence type="ECO:0000256" key="2">
    <source>
        <dbReference type="ARBA" id="ARBA00007658"/>
    </source>
</evidence>
<keyword evidence="5" id="KW-0326">Glycosidase</keyword>
<dbReference type="InterPro" id="IPR012341">
    <property type="entry name" value="6hp_glycosidase-like_sf"/>
</dbReference>
<protein>
    <recommendedName>
        <fullName evidence="5">alpha-1,2-Mannosidase</fullName>
        <ecNumber evidence="5">3.2.1.-</ecNumber>
    </recommendedName>
</protein>